<name>A0A9X1DD97_9SPHN</name>
<dbReference type="RefSeq" id="WP_214624053.1">
    <property type="nucleotide sequence ID" value="NZ_JAHGAW010000008.1"/>
</dbReference>
<comment type="caution">
    <text evidence="1">The sequence shown here is derived from an EMBL/GenBank/DDBJ whole genome shotgun (WGS) entry which is preliminary data.</text>
</comment>
<accession>A0A9X1DD97</accession>
<protein>
    <submittedName>
        <fullName evidence="1">Uncharacterized protein</fullName>
    </submittedName>
</protein>
<proteinExistence type="predicted"/>
<dbReference type="AlphaFoldDB" id="A0A9X1DD97"/>
<organism evidence="1 2">
    <name type="scientific">Sphingobium nicotianae</name>
    <dbReference type="NCBI Taxonomy" id="2782607"/>
    <lineage>
        <taxon>Bacteria</taxon>
        <taxon>Pseudomonadati</taxon>
        <taxon>Pseudomonadota</taxon>
        <taxon>Alphaproteobacteria</taxon>
        <taxon>Sphingomonadales</taxon>
        <taxon>Sphingomonadaceae</taxon>
        <taxon>Sphingobium</taxon>
    </lineage>
</organism>
<evidence type="ECO:0000313" key="1">
    <source>
        <dbReference type="EMBL" id="MBT2187791.1"/>
    </source>
</evidence>
<evidence type="ECO:0000313" key="2">
    <source>
        <dbReference type="Proteomes" id="UP001138757"/>
    </source>
</evidence>
<reference evidence="1" key="1">
    <citation type="submission" date="2021-05" db="EMBL/GenBank/DDBJ databases">
        <title>Genome of Sphingobium sp. strain.</title>
        <authorList>
            <person name="Fan R."/>
        </authorList>
    </citation>
    <scope>NUCLEOTIDE SEQUENCE</scope>
    <source>
        <strain evidence="1">H33</strain>
    </source>
</reference>
<dbReference type="Proteomes" id="UP001138757">
    <property type="component" value="Unassembled WGS sequence"/>
</dbReference>
<dbReference type="EMBL" id="JAHGAW010000008">
    <property type="protein sequence ID" value="MBT2187791.1"/>
    <property type="molecule type" value="Genomic_DNA"/>
</dbReference>
<sequence length="111" mass="12339">MARADRLERMDIRRAELEEEYRAALIEALKVTASGVWGLFDHGQDKRTRANAAPAIETLTEIAGAIDDLRETLAMPPFELHRAFMAARGKVSSHAVGEPKQARAWLERLGA</sequence>
<gene>
    <name evidence="1" type="ORF">KK488_12625</name>
</gene>
<keyword evidence="2" id="KW-1185">Reference proteome</keyword>